<dbReference type="EMBL" id="BPLR01001589">
    <property type="protein sequence ID" value="GIZ03320.1"/>
    <property type="molecule type" value="Genomic_DNA"/>
</dbReference>
<sequence length="78" mass="8518">MLQRSVNKAPSFESFRCVAHSVGRESSVAGVSKLVDKTSVNGVSGRPFEFMVTVKISTSSRRGVRQNVAITEVFFHSV</sequence>
<dbReference type="AlphaFoldDB" id="A0AAV4YA72"/>
<evidence type="ECO:0000313" key="2">
    <source>
        <dbReference type="Proteomes" id="UP001054945"/>
    </source>
</evidence>
<dbReference type="Proteomes" id="UP001054945">
    <property type="component" value="Unassembled WGS sequence"/>
</dbReference>
<evidence type="ECO:0000313" key="1">
    <source>
        <dbReference type="EMBL" id="GIZ03320.1"/>
    </source>
</evidence>
<organism evidence="1 2">
    <name type="scientific">Caerostris extrusa</name>
    <name type="common">Bark spider</name>
    <name type="synonym">Caerostris bankana</name>
    <dbReference type="NCBI Taxonomy" id="172846"/>
    <lineage>
        <taxon>Eukaryota</taxon>
        <taxon>Metazoa</taxon>
        <taxon>Ecdysozoa</taxon>
        <taxon>Arthropoda</taxon>
        <taxon>Chelicerata</taxon>
        <taxon>Arachnida</taxon>
        <taxon>Araneae</taxon>
        <taxon>Araneomorphae</taxon>
        <taxon>Entelegynae</taxon>
        <taxon>Araneoidea</taxon>
        <taxon>Araneidae</taxon>
        <taxon>Caerostris</taxon>
    </lineage>
</organism>
<name>A0AAV4YA72_CAEEX</name>
<protein>
    <submittedName>
        <fullName evidence="1">Uncharacterized protein</fullName>
    </submittedName>
</protein>
<comment type="caution">
    <text evidence="1">The sequence shown here is derived from an EMBL/GenBank/DDBJ whole genome shotgun (WGS) entry which is preliminary data.</text>
</comment>
<accession>A0AAV4YA72</accession>
<keyword evidence="2" id="KW-1185">Reference proteome</keyword>
<proteinExistence type="predicted"/>
<gene>
    <name evidence="1" type="ORF">CEXT_78511</name>
</gene>
<reference evidence="1 2" key="1">
    <citation type="submission" date="2021-06" db="EMBL/GenBank/DDBJ databases">
        <title>Caerostris extrusa draft genome.</title>
        <authorList>
            <person name="Kono N."/>
            <person name="Arakawa K."/>
        </authorList>
    </citation>
    <scope>NUCLEOTIDE SEQUENCE [LARGE SCALE GENOMIC DNA]</scope>
</reference>